<evidence type="ECO:0000313" key="2">
    <source>
        <dbReference type="EMBL" id="KAK4006952.1"/>
    </source>
</evidence>
<gene>
    <name evidence="2" type="ORF">OUZ56_012106</name>
</gene>
<keyword evidence="1" id="KW-1133">Transmembrane helix</keyword>
<keyword evidence="3" id="KW-1185">Reference proteome</keyword>
<dbReference type="Proteomes" id="UP001234178">
    <property type="component" value="Unassembled WGS sequence"/>
</dbReference>
<protein>
    <submittedName>
        <fullName evidence="2">Uncharacterized protein</fullName>
    </submittedName>
</protein>
<evidence type="ECO:0000313" key="3">
    <source>
        <dbReference type="Proteomes" id="UP001234178"/>
    </source>
</evidence>
<dbReference type="EMBL" id="JAOYFB010000002">
    <property type="protein sequence ID" value="KAK4006952.1"/>
    <property type="molecule type" value="Genomic_DNA"/>
</dbReference>
<sequence>MIAVWSVSCAAVSPADITACSVGVDRQDFSWFVLYAGRRAASRASSMVERAIKIFHLSSHIGKVSRSASRSNGGGDPYGLPTGAAAATAAAAAAAAANAVAILLLSKLDGACLARVWDNQNQDLAQLLAAPPLLN</sequence>
<keyword evidence="1" id="KW-0812">Transmembrane</keyword>
<comment type="caution">
    <text evidence="2">The sequence shown here is derived from an EMBL/GenBank/DDBJ whole genome shotgun (WGS) entry which is preliminary data.</text>
</comment>
<evidence type="ECO:0000256" key="1">
    <source>
        <dbReference type="SAM" id="Phobius"/>
    </source>
</evidence>
<feature type="transmembrane region" description="Helical" evidence="1">
    <location>
        <begin position="84"/>
        <end position="105"/>
    </location>
</feature>
<proteinExistence type="predicted"/>
<name>A0ABQ9Z216_9CRUS</name>
<reference evidence="2 3" key="1">
    <citation type="journal article" date="2023" name="Nucleic Acids Res.">
        <title>The hologenome of Daphnia magna reveals possible DNA methylation and microbiome-mediated evolution of the host genome.</title>
        <authorList>
            <person name="Chaturvedi A."/>
            <person name="Li X."/>
            <person name="Dhandapani V."/>
            <person name="Marshall H."/>
            <person name="Kissane S."/>
            <person name="Cuenca-Cambronero M."/>
            <person name="Asole G."/>
            <person name="Calvet F."/>
            <person name="Ruiz-Romero M."/>
            <person name="Marangio P."/>
            <person name="Guigo R."/>
            <person name="Rago D."/>
            <person name="Mirbahai L."/>
            <person name="Eastwood N."/>
            <person name="Colbourne J.K."/>
            <person name="Zhou J."/>
            <person name="Mallon E."/>
            <person name="Orsini L."/>
        </authorList>
    </citation>
    <scope>NUCLEOTIDE SEQUENCE [LARGE SCALE GENOMIC DNA]</scope>
    <source>
        <strain evidence="2">LRV0_1</strain>
    </source>
</reference>
<accession>A0ABQ9Z216</accession>
<organism evidence="2 3">
    <name type="scientific">Daphnia magna</name>
    <dbReference type="NCBI Taxonomy" id="35525"/>
    <lineage>
        <taxon>Eukaryota</taxon>
        <taxon>Metazoa</taxon>
        <taxon>Ecdysozoa</taxon>
        <taxon>Arthropoda</taxon>
        <taxon>Crustacea</taxon>
        <taxon>Branchiopoda</taxon>
        <taxon>Diplostraca</taxon>
        <taxon>Cladocera</taxon>
        <taxon>Anomopoda</taxon>
        <taxon>Daphniidae</taxon>
        <taxon>Daphnia</taxon>
    </lineage>
</organism>
<keyword evidence="1" id="KW-0472">Membrane</keyword>